<dbReference type="InterPro" id="IPR001873">
    <property type="entry name" value="ENaC"/>
</dbReference>
<evidence type="ECO:0000256" key="4">
    <source>
        <dbReference type="ARBA" id="ARBA00022461"/>
    </source>
</evidence>
<keyword evidence="15" id="KW-1185">Reference proteome</keyword>
<organism evidence="14 15">
    <name type="scientific">Larinioides sclopetarius</name>
    <dbReference type="NCBI Taxonomy" id="280406"/>
    <lineage>
        <taxon>Eukaryota</taxon>
        <taxon>Metazoa</taxon>
        <taxon>Ecdysozoa</taxon>
        <taxon>Arthropoda</taxon>
        <taxon>Chelicerata</taxon>
        <taxon>Arachnida</taxon>
        <taxon>Araneae</taxon>
        <taxon>Araneomorphae</taxon>
        <taxon>Entelegynae</taxon>
        <taxon>Araneoidea</taxon>
        <taxon>Araneidae</taxon>
        <taxon>Larinioides</taxon>
    </lineage>
</organism>
<accession>A0AAV2BT14</accession>
<evidence type="ECO:0000256" key="3">
    <source>
        <dbReference type="ARBA" id="ARBA00022448"/>
    </source>
</evidence>
<dbReference type="Pfam" id="PF00858">
    <property type="entry name" value="ASC"/>
    <property type="match status" value="1"/>
</dbReference>
<keyword evidence="6 13" id="KW-1133">Transmembrane helix</keyword>
<feature type="transmembrane region" description="Helical" evidence="13">
    <location>
        <begin position="185"/>
        <end position="211"/>
    </location>
</feature>
<evidence type="ECO:0000313" key="15">
    <source>
        <dbReference type="Proteomes" id="UP001497382"/>
    </source>
</evidence>
<evidence type="ECO:0000256" key="6">
    <source>
        <dbReference type="ARBA" id="ARBA00022989"/>
    </source>
</evidence>
<evidence type="ECO:0000256" key="1">
    <source>
        <dbReference type="ARBA" id="ARBA00004141"/>
    </source>
</evidence>
<dbReference type="GO" id="GO:0005272">
    <property type="term" value="F:sodium channel activity"/>
    <property type="evidence" value="ECO:0007669"/>
    <property type="project" value="UniProtKB-KW"/>
</dbReference>
<dbReference type="Proteomes" id="UP001497382">
    <property type="component" value="Unassembled WGS sequence"/>
</dbReference>
<keyword evidence="5 12" id="KW-0812">Transmembrane</keyword>
<proteinExistence type="inferred from homology"/>
<keyword evidence="4 12" id="KW-0894">Sodium channel</keyword>
<evidence type="ECO:0000256" key="9">
    <source>
        <dbReference type="ARBA" id="ARBA00023136"/>
    </source>
</evidence>
<comment type="caution">
    <text evidence="14">The sequence shown here is derived from an EMBL/GenBank/DDBJ whole genome shotgun (WGS) entry which is preliminary data.</text>
</comment>
<comment type="subcellular location">
    <subcellularLocation>
        <location evidence="1">Membrane</location>
        <topology evidence="1">Multi-pass membrane protein</topology>
    </subcellularLocation>
</comment>
<comment type="similarity">
    <text evidence="2 12">Belongs to the amiloride-sensitive sodium channel (TC 1.A.6) family.</text>
</comment>
<keyword evidence="9 13" id="KW-0472">Membrane</keyword>
<evidence type="ECO:0000256" key="10">
    <source>
        <dbReference type="ARBA" id="ARBA00023201"/>
    </source>
</evidence>
<evidence type="ECO:0000256" key="13">
    <source>
        <dbReference type="SAM" id="Phobius"/>
    </source>
</evidence>
<dbReference type="AlphaFoldDB" id="A0AAV2BT14"/>
<evidence type="ECO:0000256" key="5">
    <source>
        <dbReference type="ARBA" id="ARBA00022692"/>
    </source>
</evidence>
<sequence>DSYKISVDKNESFYPWKEPQIFLSIHSPFVTINPLLEGIPLKTGYSYVIQVRLEEEYLLPDPYQTNCTDYEGEWLKNNMTGPWSQEMCRDACEWSNSSNPTVRMVQPEYSLPAFQEKYGRWNSTEKCMENCTANCVKLKYSYTVFERILGAVDGRFPREDGEISVQVSLAEPEVLVTTHLPLYDFGFLISHLGGLLAFWIGISVWALVGIIEKAVRKVMEWIQ</sequence>
<gene>
    <name evidence="14" type="ORF">LARSCL_LOCUS21212</name>
</gene>
<evidence type="ECO:0000256" key="12">
    <source>
        <dbReference type="RuleBase" id="RU000679"/>
    </source>
</evidence>
<evidence type="ECO:0000256" key="2">
    <source>
        <dbReference type="ARBA" id="ARBA00007193"/>
    </source>
</evidence>
<evidence type="ECO:0000256" key="11">
    <source>
        <dbReference type="ARBA" id="ARBA00023303"/>
    </source>
</evidence>
<protein>
    <submittedName>
        <fullName evidence="14">Uncharacterized protein</fullName>
    </submittedName>
</protein>
<keyword evidence="3 12" id="KW-0813">Transport</keyword>
<keyword evidence="11 12" id="KW-0407">Ion channel</keyword>
<feature type="non-terminal residue" evidence="14">
    <location>
        <position position="1"/>
    </location>
</feature>
<dbReference type="GO" id="GO:0016020">
    <property type="term" value="C:membrane"/>
    <property type="evidence" value="ECO:0007669"/>
    <property type="project" value="UniProtKB-SubCell"/>
</dbReference>
<name>A0AAV2BT14_9ARAC</name>
<dbReference type="EMBL" id="CAXIEN010000489">
    <property type="protein sequence ID" value="CAL1299203.1"/>
    <property type="molecule type" value="Genomic_DNA"/>
</dbReference>
<evidence type="ECO:0000256" key="8">
    <source>
        <dbReference type="ARBA" id="ARBA00023065"/>
    </source>
</evidence>
<evidence type="ECO:0000256" key="7">
    <source>
        <dbReference type="ARBA" id="ARBA00023053"/>
    </source>
</evidence>
<reference evidence="14 15" key="1">
    <citation type="submission" date="2024-04" db="EMBL/GenBank/DDBJ databases">
        <authorList>
            <person name="Rising A."/>
            <person name="Reimegard J."/>
            <person name="Sonavane S."/>
            <person name="Akerstrom W."/>
            <person name="Nylinder S."/>
            <person name="Hedman E."/>
            <person name="Kallberg Y."/>
        </authorList>
    </citation>
    <scope>NUCLEOTIDE SEQUENCE [LARGE SCALE GENOMIC DNA]</scope>
</reference>
<keyword evidence="8 12" id="KW-0406">Ion transport</keyword>
<keyword evidence="7" id="KW-0915">Sodium</keyword>
<keyword evidence="10 12" id="KW-0739">Sodium transport</keyword>
<evidence type="ECO:0000313" key="14">
    <source>
        <dbReference type="EMBL" id="CAL1299203.1"/>
    </source>
</evidence>